<protein>
    <submittedName>
        <fullName evidence="2">Uncharacterized protein</fullName>
    </submittedName>
</protein>
<evidence type="ECO:0000313" key="2">
    <source>
        <dbReference type="EMBL" id="VVW77067.1"/>
    </source>
</evidence>
<name>A0A5K1GIV3_9MAGN</name>
<reference evidence="2" key="1">
    <citation type="submission" date="2019-09" db="EMBL/GenBank/DDBJ databases">
        <authorList>
            <person name="Zhang L."/>
        </authorList>
    </citation>
    <scope>NUCLEOTIDE SEQUENCE</scope>
</reference>
<feature type="region of interest" description="Disordered" evidence="1">
    <location>
        <begin position="1"/>
        <end position="26"/>
    </location>
</feature>
<sequence>MVLLSAADAQHLPPPNSSLEPEASRL</sequence>
<proteinExistence type="predicted"/>
<organism evidence="2">
    <name type="scientific">Nymphaea colorata</name>
    <name type="common">pocket water lily</name>
    <dbReference type="NCBI Taxonomy" id="210225"/>
    <lineage>
        <taxon>Eukaryota</taxon>
        <taxon>Viridiplantae</taxon>
        <taxon>Streptophyta</taxon>
        <taxon>Embryophyta</taxon>
        <taxon>Tracheophyta</taxon>
        <taxon>Spermatophyta</taxon>
        <taxon>Magnoliopsida</taxon>
        <taxon>Nymphaeales</taxon>
        <taxon>Nymphaeaceae</taxon>
        <taxon>Nymphaea</taxon>
    </lineage>
</organism>
<dbReference type="AlphaFoldDB" id="A0A5K1GIV3"/>
<evidence type="ECO:0000256" key="1">
    <source>
        <dbReference type="SAM" id="MobiDB-lite"/>
    </source>
</evidence>
<dbReference type="EMBL" id="LR721787">
    <property type="protein sequence ID" value="VVW77067.1"/>
    <property type="molecule type" value="Genomic_DNA"/>
</dbReference>
<gene>
    <name evidence="2" type="ORF">NYM_LOCUS27271</name>
</gene>
<accession>A0A5K1GIV3</accession>